<reference evidence="1 2" key="1">
    <citation type="submission" date="2017-07" db="EMBL/GenBank/DDBJ databases">
        <authorList>
            <person name="Sun Z.S."/>
            <person name="Albrecht U."/>
            <person name="Echele G."/>
            <person name="Lee C.C."/>
        </authorList>
    </citation>
    <scope>NUCLEOTIDE SEQUENCE [LARGE SCALE GENOMIC DNA]</scope>
    <source>
        <strain evidence="2">type strain: KCTC 22618</strain>
    </source>
</reference>
<dbReference type="RefSeq" id="WP_095073800.1">
    <property type="nucleotide sequence ID" value="NZ_LT899436.1"/>
</dbReference>
<dbReference type="OrthoDB" id="1161336at2"/>
<accession>A0A238UCH2</accession>
<organism evidence="1 2">
    <name type="scientific">Tenacibaculum jejuense</name>
    <dbReference type="NCBI Taxonomy" id="584609"/>
    <lineage>
        <taxon>Bacteria</taxon>
        <taxon>Pseudomonadati</taxon>
        <taxon>Bacteroidota</taxon>
        <taxon>Flavobacteriia</taxon>
        <taxon>Flavobacteriales</taxon>
        <taxon>Flavobacteriaceae</taxon>
        <taxon>Tenacibaculum</taxon>
    </lineage>
</organism>
<name>A0A238UCH2_9FLAO</name>
<sequence length="222" mass="25193">MIILCILSCKSTYYANGNPALKTTASKTEQEIKKIKKIASSEQKKDKDASGGLSVLKTIDKLEDKQKELFYLLDGCNERSALTTEYLNSLEESYKALQKVAKEKEIVKRQKTLEAIYLDYKAKEIAINSSENNDANTKVKVIVDSSEDQGFFVFGKLSFEGNLNIKRFRFTKPTQQASQDFVPGYYLFWLEKGDLIGKPELHLITISGEEKEKILVLKTPKK</sequence>
<dbReference type="AlphaFoldDB" id="A0A238UCH2"/>
<gene>
    <name evidence="1" type="ORF">TJEJU_3266</name>
</gene>
<dbReference type="EMBL" id="LT899436">
    <property type="protein sequence ID" value="SNR16917.1"/>
    <property type="molecule type" value="Genomic_DNA"/>
</dbReference>
<evidence type="ECO:0000313" key="1">
    <source>
        <dbReference type="EMBL" id="SNR16917.1"/>
    </source>
</evidence>
<keyword evidence="2" id="KW-1185">Reference proteome</keyword>
<dbReference type="Proteomes" id="UP000215214">
    <property type="component" value="Chromosome TJEJU"/>
</dbReference>
<dbReference type="KEGG" id="tje:TJEJU_3266"/>
<protein>
    <submittedName>
        <fullName evidence="1">Uncharacterized protein</fullName>
    </submittedName>
</protein>
<proteinExistence type="predicted"/>
<evidence type="ECO:0000313" key="2">
    <source>
        <dbReference type="Proteomes" id="UP000215214"/>
    </source>
</evidence>